<feature type="domain" description="RRM" evidence="10">
    <location>
        <begin position="172"/>
        <end position="250"/>
    </location>
</feature>
<evidence type="ECO:0000256" key="6">
    <source>
        <dbReference type="ARBA" id="ARBA00023187"/>
    </source>
</evidence>
<dbReference type="Proteomes" id="UP000053766">
    <property type="component" value="Unassembled WGS sequence"/>
</dbReference>
<feature type="region of interest" description="Disordered" evidence="9">
    <location>
        <begin position="119"/>
        <end position="165"/>
    </location>
</feature>
<evidence type="ECO:0000256" key="4">
    <source>
        <dbReference type="ARBA" id="ARBA00023015"/>
    </source>
</evidence>
<name>A0A0D8XY63_DICVI</name>
<dbReference type="SMART" id="SM00360">
    <property type="entry name" value="RRM"/>
    <property type="match status" value="2"/>
</dbReference>
<keyword evidence="4" id="KW-0805">Transcription regulation</keyword>
<dbReference type="InterPro" id="IPR012677">
    <property type="entry name" value="Nucleotide-bd_a/b_plait_sf"/>
</dbReference>
<dbReference type="InterPro" id="IPR035979">
    <property type="entry name" value="RBD_domain_sf"/>
</dbReference>
<dbReference type="STRING" id="29172.A0A0D8XY63"/>
<reference evidence="11" key="1">
    <citation type="submission" date="2013-11" db="EMBL/GenBank/DDBJ databases">
        <title>Draft genome of the bovine lungworm Dictyocaulus viviparus.</title>
        <authorList>
            <person name="Mitreva M."/>
        </authorList>
    </citation>
    <scope>NUCLEOTIDE SEQUENCE [LARGE SCALE GENOMIC DNA]</scope>
    <source>
        <strain evidence="11">HannoverDv2000</strain>
    </source>
</reference>
<dbReference type="Pfam" id="PF00076">
    <property type="entry name" value="RRM_1"/>
    <property type="match status" value="2"/>
</dbReference>
<dbReference type="Pfam" id="PF18694">
    <property type="entry name" value="TDP-43_N"/>
    <property type="match status" value="1"/>
</dbReference>
<dbReference type="InterPro" id="IPR000504">
    <property type="entry name" value="RRM_dom"/>
</dbReference>
<proteinExistence type="predicted"/>
<sequence>MGDSTSATGEKRAHNTSLEEENISIDQDVKSAHGERSEYVVVADSNGEAMELPTAPDNTLFMTTLQSSYPGATGMKFKNPKTGALRAVAVDASGTKLLPPADGWDDKVFTVITSNARNDRGSDVSVKRRKIGTSDGESDSDGEGRVGRKRAVDAREKTAVLSESSPMPRRPIDLIVLGVNYKTTDEGFRSYFEAFGTVAFAEIKRTAEGSSKGFGFVQMSTIEEQDKVLATAKHMLDGRRCEIRIPEQRHDSQGIGPGGSRSIAPPKTLVNKIFVGRLSEKIDEDVLRTFFDKEAKQIVESASVTDVFIPRPFRGFAFITFTHAEVADRLVKILFRANNFVIDGSSVCVTLAVPREDVHHSNNFYNDFGFPYGYAKGGSGGFGGVGAMPYPTRDAFGYSPPAGPFPPRSPYEDWVAPPSVVQVTPRSSRGSGVAHDQPWNRYHLSKDIPPTYPGQGTPKGPSAVGPPQLAYVFPQRDGLAGQAASNQIASGLDALNLNQKNPDLINAAWNAFFSTLNNGGASPQPHKQW</sequence>
<dbReference type="SUPFAM" id="SSF54928">
    <property type="entry name" value="RNA-binding domain, RBD"/>
    <property type="match status" value="2"/>
</dbReference>
<keyword evidence="8" id="KW-0694">RNA-binding</keyword>
<evidence type="ECO:0000313" key="11">
    <source>
        <dbReference type="EMBL" id="KJH49440.1"/>
    </source>
</evidence>
<organism evidence="11 12">
    <name type="scientific">Dictyocaulus viviparus</name>
    <name type="common">Bovine lungworm</name>
    <dbReference type="NCBI Taxonomy" id="29172"/>
    <lineage>
        <taxon>Eukaryota</taxon>
        <taxon>Metazoa</taxon>
        <taxon>Ecdysozoa</taxon>
        <taxon>Nematoda</taxon>
        <taxon>Chromadorea</taxon>
        <taxon>Rhabditida</taxon>
        <taxon>Rhabditina</taxon>
        <taxon>Rhabditomorpha</taxon>
        <taxon>Strongyloidea</taxon>
        <taxon>Metastrongylidae</taxon>
        <taxon>Dictyocaulus</taxon>
    </lineage>
</organism>
<evidence type="ECO:0000256" key="5">
    <source>
        <dbReference type="ARBA" id="ARBA00023163"/>
    </source>
</evidence>
<dbReference type="PANTHER" id="PTHR48033">
    <property type="entry name" value="RNA-BINDING (RRM/RBD/RNP MOTIFS) FAMILY PROTEIN"/>
    <property type="match status" value="1"/>
</dbReference>
<dbReference type="EMBL" id="KN716235">
    <property type="protein sequence ID" value="KJH49440.1"/>
    <property type="molecule type" value="Genomic_DNA"/>
</dbReference>
<evidence type="ECO:0000259" key="10">
    <source>
        <dbReference type="PROSITE" id="PS50102"/>
    </source>
</evidence>
<keyword evidence="2" id="KW-0507">mRNA processing</keyword>
<keyword evidence="5" id="KW-0804">Transcription</keyword>
<feature type="compositionally biased region" description="Basic and acidic residues" evidence="9">
    <location>
        <begin position="27"/>
        <end position="36"/>
    </location>
</feature>
<keyword evidence="6" id="KW-0508">mRNA splicing</keyword>
<dbReference type="GO" id="GO:0006397">
    <property type="term" value="P:mRNA processing"/>
    <property type="evidence" value="ECO:0007669"/>
    <property type="project" value="UniProtKB-KW"/>
</dbReference>
<evidence type="ECO:0000256" key="3">
    <source>
        <dbReference type="ARBA" id="ARBA00022737"/>
    </source>
</evidence>
<accession>A0A0D8XY63</accession>
<dbReference type="GO" id="GO:0010468">
    <property type="term" value="P:regulation of gene expression"/>
    <property type="evidence" value="ECO:0007669"/>
    <property type="project" value="TreeGrafter"/>
</dbReference>
<feature type="region of interest" description="Disordered" evidence="9">
    <location>
        <begin position="447"/>
        <end position="467"/>
    </location>
</feature>
<dbReference type="AlphaFoldDB" id="A0A0D8XY63"/>
<dbReference type="GO" id="GO:0003723">
    <property type="term" value="F:RNA binding"/>
    <property type="evidence" value="ECO:0007669"/>
    <property type="project" value="UniProtKB-UniRule"/>
</dbReference>
<protein>
    <recommendedName>
        <fullName evidence="10">RRM domain-containing protein</fullName>
    </recommendedName>
</protein>
<evidence type="ECO:0000256" key="7">
    <source>
        <dbReference type="ARBA" id="ARBA00023242"/>
    </source>
</evidence>
<dbReference type="OrthoDB" id="2020831at2759"/>
<feature type="domain" description="RRM" evidence="10">
    <location>
        <begin position="271"/>
        <end position="354"/>
    </location>
</feature>
<feature type="region of interest" description="Disordered" evidence="9">
    <location>
        <begin position="1"/>
        <end position="36"/>
    </location>
</feature>
<evidence type="ECO:0000256" key="1">
    <source>
        <dbReference type="ARBA" id="ARBA00004123"/>
    </source>
</evidence>
<evidence type="ECO:0000256" key="8">
    <source>
        <dbReference type="PROSITE-ProRule" id="PRU00176"/>
    </source>
</evidence>
<dbReference type="GO" id="GO:0000785">
    <property type="term" value="C:chromatin"/>
    <property type="evidence" value="ECO:0007669"/>
    <property type="project" value="TreeGrafter"/>
</dbReference>
<feature type="compositionally biased region" description="Basic and acidic residues" evidence="9">
    <location>
        <begin position="142"/>
        <end position="158"/>
    </location>
</feature>
<dbReference type="InterPro" id="IPR041105">
    <property type="entry name" value="TDP-43_N"/>
</dbReference>
<gene>
    <name evidence="11" type="ORF">DICVIV_04457</name>
</gene>
<dbReference type="PANTHER" id="PTHR48033:SF9">
    <property type="entry name" value="TAR DNA-BINDING PROTEIN 43"/>
    <property type="match status" value="1"/>
</dbReference>
<dbReference type="GO" id="GO:0005654">
    <property type="term" value="C:nucleoplasm"/>
    <property type="evidence" value="ECO:0007669"/>
    <property type="project" value="TreeGrafter"/>
</dbReference>
<dbReference type="Gene3D" id="3.30.70.330">
    <property type="match status" value="2"/>
</dbReference>
<evidence type="ECO:0000256" key="9">
    <source>
        <dbReference type="SAM" id="MobiDB-lite"/>
    </source>
</evidence>
<keyword evidence="3" id="KW-0677">Repeat</keyword>
<comment type="subcellular location">
    <subcellularLocation>
        <location evidence="1">Nucleus</location>
    </subcellularLocation>
</comment>
<keyword evidence="12" id="KW-1185">Reference proteome</keyword>
<dbReference type="CDD" id="cd19609">
    <property type="entry name" value="NTD_TDP-43"/>
    <property type="match status" value="1"/>
</dbReference>
<dbReference type="PROSITE" id="PS50102">
    <property type="entry name" value="RRM"/>
    <property type="match status" value="2"/>
</dbReference>
<evidence type="ECO:0000313" key="12">
    <source>
        <dbReference type="Proteomes" id="UP000053766"/>
    </source>
</evidence>
<keyword evidence="7" id="KW-0539">Nucleus</keyword>
<evidence type="ECO:0000256" key="2">
    <source>
        <dbReference type="ARBA" id="ARBA00022664"/>
    </source>
</evidence>
<dbReference type="GO" id="GO:0008380">
    <property type="term" value="P:RNA splicing"/>
    <property type="evidence" value="ECO:0007669"/>
    <property type="project" value="UniProtKB-KW"/>
</dbReference>